<evidence type="ECO:0000313" key="1">
    <source>
        <dbReference type="EMBL" id="KAG5613406.1"/>
    </source>
</evidence>
<keyword evidence="2" id="KW-1185">Reference proteome</keyword>
<dbReference type="EMBL" id="JACXVP010000004">
    <property type="protein sequence ID" value="KAG5613406.1"/>
    <property type="molecule type" value="Genomic_DNA"/>
</dbReference>
<dbReference type="Proteomes" id="UP000824120">
    <property type="component" value="Chromosome 4"/>
</dbReference>
<comment type="caution">
    <text evidence="1">The sequence shown here is derived from an EMBL/GenBank/DDBJ whole genome shotgun (WGS) entry which is preliminary data.</text>
</comment>
<protein>
    <submittedName>
        <fullName evidence="1">Uncharacterized protein</fullName>
    </submittedName>
</protein>
<reference evidence="1 2" key="1">
    <citation type="submission" date="2020-09" db="EMBL/GenBank/DDBJ databases">
        <title>De no assembly of potato wild relative species, Solanum commersonii.</title>
        <authorList>
            <person name="Cho K."/>
        </authorList>
    </citation>
    <scope>NUCLEOTIDE SEQUENCE [LARGE SCALE GENOMIC DNA]</scope>
    <source>
        <strain evidence="1">LZ3.2</strain>
        <tissue evidence="1">Leaf</tissue>
    </source>
</reference>
<evidence type="ECO:0000313" key="2">
    <source>
        <dbReference type="Proteomes" id="UP000824120"/>
    </source>
</evidence>
<accession>A0A9J5ZMP1</accession>
<gene>
    <name evidence="1" type="ORF">H5410_024687</name>
</gene>
<name>A0A9J5ZMP1_SOLCO</name>
<proteinExistence type="predicted"/>
<sequence>MSYYDIKRLAASDKLSKLRTPVVNLKYAKRKMLIDFSSNVAVLADQISPECKDFEDNCRRHLFGISTIKLGYKEYTELHMIRIPSPLMVLIPNSFKSYREAGHA</sequence>
<dbReference type="AlphaFoldDB" id="A0A9J5ZMP1"/>
<organism evidence="1 2">
    <name type="scientific">Solanum commersonii</name>
    <name type="common">Commerson's wild potato</name>
    <name type="synonym">Commerson's nightshade</name>
    <dbReference type="NCBI Taxonomy" id="4109"/>
    <lineage>
        <taxon>Eukaryota</taxon>
        <taxon>Viridiplantae</taxon>
        <taxon>Streptophyta</taxon>
        <taxon>Embryophyta</taxon>
        <taxon>Tracheophyta</taxon>
        <taxon>Spermatophyta</taxon>
        <taxon>Magnoliopsida</taxon>
        <taxon>eudicotyledons</taxon>
        <taxon>Gunneridae</taxon>
        <taxon>Pentapetalae</taxon>
        <taxon>asterids</taxon>
        <taxon>lamiids</taxon>
        <taxon>Solanales</taxon>
        <taxon>Solanaceae</taxon>
        <taxon>Solanoideae</taxon>
        <taxon>Solaneae</taxon>
        <taxon>Solanum</taxon>
    </lineage>
</organism>